<evidence type="ECO:0000256" key="2">
    <source>
        <dbReference type="ARBA" id="ARBA00023015"/>
    </source>
</evidence>
<accession>A0A0D0WRR2</accession>
<dbReference type="Proteomes" id="UP000032254">
    <property type="component" value="Unassembled WGS sequence"/>
</dbReference>
<protein>
    <recommendedName>
        <fullName evidence="7">OmpR/PhoB-type domain-containing protein</fullName>
    </recommendedName>
</protein>
<reference evidence="8 9" key="1">
    <citation type="submission" date="2015-01" db="EMBL/GenBank/DDBJ databases">
        <title>Sequencing and annotation of Micromonospora carbonacea strain JXNU-1 genome.</title>
        <authorList>
            <person name="Long Z."/>
            <person name="Huang Y."/>
            <person name="Jiang Y."/>
        </authorList>
    </citation>
    <scope>NUCLEOTIDE SEQUENCE [LARGE SCALE GENOMIC DNA]</scope>
    <source>
        <strain evidence="8 9">JXNU-1</strain>
    </source>
</reference>
<dbReference type="PANTHER" id="PTHR48111:SF4">
    <property type="entry name" value="DNA-BINDING DUAL TRANSCRIPTIONAL REGULATOR OMPR"/>
    <property type="match status" value="1"/>
</dbReference>
<dbReference type="GO" id="GO:0000156">
    <property type="term" value="F:phosphorelay response regulator activity"/>
    <property type="evidence" value="ECO:0007669"/>
    <property type="project" value="TreeGrafter"/>
</dbReference>
<dbReference type="InterPro" id="IPR036388">
    <property type="entry name" value="WH-like_DNA-bd_sf"/>
</dbReference>
<dbReference type="PROSITE" id="PS51755">
    <property type="entry name" value="OMPR_PHOB"/>
    <property type="match status" value="1"/>
</dbReference>
<dbReference type="InterPro" id="IPR016032">
    <property type="entry name" value="Sig_transdc_resp-reg_C-effctor"/>
</dbReference>
<dbReference type="OrthoDB" id="8927943at2"/>
<dbReference type="GO" id="GO:0005829">
    <property type="term" value="C:cytosol"/>
    <property type="evidence" value="ECO:0007669"/>
    <property type="project" value="TreeGrafter"/>
</dbReference>
<feature type="compositionally biased region" description="Basic and acidic residues" evidence="6">
    <location>
        <begin position="14"/>
        <end position="34"/>
    </location>
</feature>
<evidence type="ECO:0000256" key="3">
    <source>
        <dbReference type="ARBA" id="ARBA00023125"/>
    </source>
</evidence>
<feature type="DNA-binding region" description="OmpR/PhoB-type" evidence="5">
    <location>
        <begin position="129"/>
        <end position="225"/>
    </location>
</feature>
<keyword evidence="2" id="KW-0805">Transcription regulation</keyword>
<evidence type="ECO:0000256" key="5">
    <source>
        <dbReference type="PROSITE-ProRule" id="PRU01091"/>
    </source>
</evidence>
<evidence type="ECO:0000256" key="6">
    <source>
        <dbReference type="SAM" id="MobiDB-lite"/>
    </source>
</evidence>
<evidence type="ECO:0000313" key="8">
    <source>
        <dbReference type="EMBL" id="KIR61616.1"/>
    </source>
</evidence>
<dbReference type="SUPFAM" id="SSF46894">
    <property type="entry name" value="C-terminal effector domain of the bipartite response regulators"/>
    <property type="match status" value="1"/>
</dbReference>
<feature type="region of interest" description="Disordered" evidence="6">
    <location>
        <begin position="1"/>
        <end position="43"/>
    </location>
</feature>
<dbReference type="GO" id="GO:0032993">
    <property type="term" value="C:protein-DNA complex"/>
    <property type="evidence" value="ECO:0007669"/>
    <property type="project" value="TreeGrafter"/>
</dbReference>
<keyword evidence="4" id="KW-0804">Transcription</keyword>
<feature type="domain" description="OmpR/PhoB-type" evidence="7">
    <location>
        <begin position="129"/>
        <end position="225"/>
    </location>
</feature>
<dbReference type="GeneID" id="301308075"/>
<gene>
    <name evidence="8" type="ORF">TK50_29110</name>
</gene>
<dbReference type="CDD" id="cd00383">
    <property type="entry name" value="trans_reg_C"/>
    <property type="match status" value="1"/>
</dbReference>
<evidence type="ECO:0000256" key="1">
    <source>
        <dbReference type="ARBA" id="ARBA00022553"/>
    </source>
</evidence>
<feature type="compositionally biased region" description="Basic and acidic residues" evidence="6">
    <location>
        <begin position="87"/>
        <end position="106"/>
    </location>
</feature>
<keyword evidence="3 5" id="KW-0238">DNA-binding</keyword>
<organism evidence="8 9">
    <name type="scientific">Micromonospora haikouensis</name>
    <dbReference type="NCBI Taxonomy" id="686309"/>
    <lineage>
        <taxon>Bacteria</taxon>
        <taxon>Bacillati</taxon>
        <taxon>Actinomycetota</taxon>
        <taxon>Actinomycetes</taxon>
        <taxon>Micromonosporales</taxon>
        <taxon>Micromonosporaceae</taxon>
        <taxon>Micromonospora</taxon>
    </lineage>
</organism>
<dbReference type="PATRIC" id="fig|47853.6.peg.6103"/>
<proteinExistence type="predicted"/>
<evidence type="ECO:0000256" key="4">
    <source>
        <dbReference type="ARBA" id="ARBA00023163"/>
    </source>
</evidence>
<dbReference type="GO" id="GO:0000976">
    <property type="term" value="F:transcription cis-regulatory region binding"/>
    <property type="evidence" value="ECO:0007669"/>
    <property type="project" value="TreeGrafter"/>
</dbReference>
<dbReference type="Pfam" id="PF00486">
    <property type="entry name" value="Trans_reg_C"/>
    <property type="match status" value="1"/>
</dbReference>
<comment type="caution">
    <text evidence="8">The sequence shown here is derived from an EMBL/GenBank/DDBJ whole genome shotgun (WGS) entry which is preliminary data.</text>
</comment>
<dbReference type="AlphaFoldDB" id="A0A0D0WRR2"/>
<keyword evidence="9" id="KW-1185">Reference proteome</keyword>
<evidence type="ECO:0000313" key="9">
    <source>
        <dbReference type="Proteomes" id="UP000032254"/>
    </source>
</evidence>
<dbReference type="InterPro" id="IPR039420">
    <property type="entry name" value="WalR-like"/>
</dbReference>
<dbReference type="RefSeq" id="WP_043968730.1">
    <property type="nucleotide sequence ID" value="NZ_JBEZEN010000035.1"/>
</dbReference>
<evidence type="ECO:0000259" key="7">
    <source>
        <dbReference type="PROSITE" id="PS51755"/>
    </source>
</evidence>
<dbReference type="PANTHER" id="PTHR48111">
    <property type="entry name" value="REGULATOR OF RPOS"/>
    <property type="match status" value="1"/>
</dbReference>
<sequence length="235" mass="25656">MSVVAISSRPHPPGRAERAPQCRPDRAPAGRVDRVPSPGHARSVPTLTVTVELAPGQLTPRLARLVELLGELAESGEGTLLAGSTEQGRRAPEPWAPAERRPRPVEFRSAQADPAGPRPLVPRVSAAAPPPPEDPEEVRILAASRVVRQGPRVIPLTRIEFDLLHFLAENPRRVFTRLQLLSNVWGYEHAIARTVDVHVRRLRAKLGAATPLVTTVYGVGYRLADEARVSVDPHR</sequence>
<keyword evidence="1" id="KW-0597">Phosphoprotein</keyword>
<dbReference type="GO" id="GO:0006355">
    <property type="term" value="P:regulation of DNA-templated transcription"/>
    <property type="evidence" value="ECO:0007669"/>
    <property type="project" value="InterPro"/>
</dbReference>
<dbReference type="Gene3D" id="1.10.10.10">
    <property type="entry name" value="Winged helix-like DNA-binding domain superfamily/Winged helix DNA-binding domain"/>
    <property type="match status" value="1"/>
</dbReference>
<dbReference type="InterPro" id="IPR001867">
    <property type="entry name" value="OmpR/PhoB-type_DNA-bd"/>
</dbReference>
<dbReference type="SMART" id="SM00862">
    <property type="entry name" value="Trans_reg_C"/>
    <property type="match status" value="1"/>
</dbReference>
<dbReference type="EMBL" id="JXSX01000003">
    <property type="protein sequence ID" value="KIR61616.1"/>
    <property type="molecule type" value="Genomic_DNA"/>
</dbReference>
<name>A0A0D0WRR2_9ACTN</name>
<feature type="region of interest" description="Disordered" evidence="6">
    <location>
        <begin position="77"/>
        <end position="135"/>
    </location>
</feature>